<organism evidence="2">
    <name type="scientific">Gracilinema caldarium</name>
    <dbReference type="NCBI Taxonomy" id="215591"/>
    <lineage>
        <taxon>Bacteria</taxon>
        <taxon>Pseudomonadati</taxon>
        <taxon>Spirochaetota</taxon>
        <taxon>Spirochaetia</taxon>
        <taxon>Spirochaetales</taxon>
        <taxon>Breznakiellaceae</taxon>
        <taxon>Gracilinema</taxon>
    </lineage>
</organism>
<dbReference type="PANTHER" id="PTHR10587">
    <property type="entry name" value="GLYCOSYL TRANSFERASE-RELATED"/>
    <property type="match status" value="1"/>
</dbReference>
<dbReference type="InterPro" id="IPR002509">
    <property type="entry name" value="NODB_dom"/>
</dbReference>
<protein>
    <submittedName>
        <fullName evidence="2">Polysaccharide deacetylase</fullName>
    </submittedName>
</protein>
<feature type="domain" description="NodB homology" evidence="1">
    <location>
        <begin position="6"/>
        <end position="185"/>
    </location>
</feature>
<evidence type="ECO:0000313" key="2">
    <source>
        <dbReference type="EMBL" id="HFH28134.1"/>
    </source>
</evidence>
<dbReference type="Pfam" id="PF01522">
    <property type="entry name" value="Polysacc_deac_1"/>
    <property type="match status" value="1"/>
</dbReference>
<reference evidence="2" key="1">
    <citation type="journal article" date="2020" name="mSystems">
        <title>Genome- and Community-Level Interaction Insights into Carbon Utilization and Element Cycling Functions of Hydrothermarchaeota in Hydrothermal Sediment.</title>
        <authorList>
            <person name="Zhou Z."/>
            <person name="Liu Y."/>
            <person name="Xu W."/>
            <person name="Pan J."/>
            <person name="Luo Z.H."/>
            <person name="Li M."/>
        </authorList>
    </citation>
    <scope>NUCLEOTIDE SEQUENCE [LARGE SCALE GENOMIC DNA]</scope>
    <source>
        <strain evidence="2">SpSt-503</strain>
    </source>
</reference>
<dbReference type="GO" id="GO:0005975">
    <property type="term" value="P:carbohydrate metabolic process"/>
    <property type="evidence" value="ECO:0007669"/>
    <property type="project" value="InterPro"/>
</dbReference>
<dbReference type="SUPFAM" id="SSF88713">
    <property type="entry name" value="Glycoside hydrolase/deacetylase"/>
    <property type="match status" value="1"/>
</dbReference>
<dbReference type="Gene3D" id="3.20.20.370">
    <property type="entry name" value="Glycoside hydrolase/deacetylase"/>
    <property type="match status" value="1"/>
</dbReference>
<dbReference type="PROSITE" id="PS51677">
    <property type="entry name" value="NODB"/>
    <property type="match status" value="1"/>
</dbReference>
<gene>
    <name evidence="2" type="ORF">ENS59_01275</name>
</gene>
<dbReference type="InterPro" id="IPR011330">
    <property type="entry name" value="Glyco_hydro/deAcase_b/a-brl"/>
</dbReference>
<dbReference type="AlphaFoldDB" id="A0A7C3EBJ6"/>
<sequence length="210" mass="23290">MANNGKLCALTFDDGPDNIKTQRVLNVLQKHNVPATFFLVGSRVNEQTKAVISDMIRMGCEVANHSWDYESLNTVSAEVVTHKFTKTQEAIKRIAGVEAKFFRPPNLAVSQTMYEAIPLPFAEGVLGFDWAGCNTSAQDRSQKVLAGMADGAIILLHDVQPDPHPTPEALDILIPELKKQGYQFVTLSELFKRKGVDPASRNGSMWKYVR</sequence>
<name>A0A7C3EBJ6_9SPIR</name>
<accession>A0A7C3EBJ6</accession>
<dbReference type="EMBL" id="DSVL01000039">
    <property type="protein sequence ID" value="HFH28134.1"/>
    <property type="molecule type" value="Genomic_DNA"/>
</dbReference>
<dbReference type="GO" id="GO:0016810">
    <property type="term" value="F:hydrolase activity, acting on carbon-nitrogen (but not peptide) bonds"/>
    <property type="evidence" value="ECO:0007669"/>
    <property type="project" value="InterPro"/>
</dbReference>
<proteinExistence type="predicted"/>
<dbReference type="PANTHER" id="PTHR10587:SF125">
    <property type="entry name" value="POLYSACCHARIDE DEACETYLASE YHEN-RELATED"/>
    <property type="match status" value="1"/>
</dbReference>
<dbReference type="InterPro" id="IPR050248">
    <property type="entry name" value="Polysacc_deacetylase_ArnD"/>
</dbReference>
<comment type="caution">
    <text evidence="2">The sequence shown here is derived from an EMBL/GenBank/DDBJ whole genome shotgun (WGS) entry which is preliminary data.</text>
</comment>
<evidence type="ECO:0000259" key="1">
    <source>
        <dbReference type="PROSITE" id="PS51677"/>
    </source>
</evidence>
<dbReference type="CDD" id="cd10954">
    <property type="entry name" value="CE4_CtAXE_like"/>
    <property type="match status" value="1"/>
</dbReference>